<feature type="compositionally biased region" description="Basic and acidic residues" evidence="19">
    <location>
        <begin position="980"/>
        <end position="991"/>
    </location>
</feature>
<dbReference type="RefSeq" id="XP_015697771.1">
    <property type="nucleotide sequence ID" value="XM_015842285.2"/>
</dbReference>
<keyword evidence="4" id="KW-0808">Transferase</keyword>
<dbReference type="Gramene" id="OB11G15660.1">
    <property type="protein sequence ID" value="OB11G15660.1"/>
    <property type="gene ID" value="OB11G15660"/>
</dbReference>
<reference evidence="21" key="1">
    <citation type="journal article" date="2013" name="Nat. Commun.">
        <title>Whole-genome sequencing of Oryza brachyantha reveals mechanisms underlying Oryza genome evolution.</title>
        <authorList>
            <person name="Chen J."/>
            <person name="Huang Q."/>
            <person name="Gao D."/>
            <person name="Wang J."/>
            <person name="Lang Y."/>
            <person name="Liu T."/>
            <person name="Li B."/>
            <person name="Bai Z."/>
            <person name="Luis Goicoechea J."/>
            <person name="Liang C."/>
            <person name="Chen C."/>
            <person name="Zhang W."/>
            <person name="Sun S."/>
            <person name="Liao Y."/>
            <person name="Zhang X."/>
            <person name="Yang L."/>
            <person name="Song C."/>
            <person name="Wang M."/>
            <person name="Shi J."/>
            <person name="Liu G."/>
            <person name="Liu J."/>
            <person name="Zhou H."/>
            <person name="Zhou W."/>
            <person name="Yu Q."/>
            <person name="An N."/>
            <person name="Chen Y."/>
            <person name="Cai Q."/>
            <person name="Wang B."/>
            <person name="Liu B."/>
            <person name="Min J."/>
            <person name="Huang Y."/>
            <person name="Wu H."/>
            <person name="Li Z."/>
            <person name="Zhang Y."/>
            <person name="Yin Y."/>
            <person name="Song W."/>
            <person name="Jiang J."/>
            <person name="Jackson S.A."/>
            <person name="Wing R.A."/>
            <person name="Wang J."/>
            <person name="Chen M."/>
        </authorList>
    </citation>
    <scope>NUCLEOTIDE SEQUENCE [LARGE SCALE GENOMIC DNA]</scope>
    <source>
        <strain evidence="21">cv. IRGC 101232</strain>
    </source>
</reference>
<dbReference type="STRING" id="4533.J3N6Y0"/>
<dbReference type="Gene3D" id="3.30.200.20">
    <property type="entry name" value="Phosphorylase Kinase, domain 1"/>
    <property type="match status" value="1"/>
</dbReference>
<keyword evidence="11" id="KW-1133">Transmembrane helix</keyword>
<dbReference type="GO" id="GO:0004708">
    <property type="term" value="F:MAP kinase kinase activity"/>
    <property type="evidence" value="ECO:0007669"/>
    <property type="project" value="UniProtKB-EC"/>
</dbReference>
<accession>J3N6Y0</accession>
<feature type="region of interest" description="Disordered" evidence="19">
    <location>
        <begin position="976"/>
        <end position="998"/>
    </location>
</feature>
<dbReference type="InterPro" id="IPR041118">
    <property type="entry name" value="Rx_N"/>
</dbReference>
<dbReference type="Gene3D" id="3.40.50.300">
    <property type="entry name" value="P-loop containing nucleotide triphosphate hydrolases"/>
    <property type="match status" value="1"/>
</dbReference>
<evidence type="ECO:0000256" key="9">
    <source>
        <dbReference type="ARBA" id="ARBA00022821"/>
    </source>
</evidence>
<evidence type="ECO:0000256" key="2">
    <source>
        <dbReference type="ARBA" id="ARBA00022527"/>
    </source>
</evidence>
<keyword evidence="5" id="KW-0812">Transmembrane</keyword>
<evidence type="ECO:0000256" key="8">
    <source>
        <dbReference type="ARBA" id="ARBA00022777"/>
    </source>
</evidence>
<feature type="domain" description="Protein kinase" evidence="20">
    <location>
        <begin position="1035"/>
        <end position="1289"/>
    </location>
</feature>
<dbReference type="HOGENOM" id="CLU_000837_25_1_1"/>
<dbReference type="EC" id="2.7.12.2" evidence="15"/>
<dbReference type="PANTHER" id="PTHR48013:SF32">
    <property type="entry name" value="MITOGEN-ACTIVATED PROTEIN KINASE KINASE 2-LIKE"/>
    <property type="match status" value="1"/>
</dbReference>
<comment type="similarity">
    <text evidence="1">Belongs to the disease resistance NB-LRR family.</text>
</comment>
<dbReference type="PROSITE" id="PS00108">
    <property type="entry name" value="PROTEIN_KINASE_ST"/>
    <property type="match status" value="1"/>
</dbReference>
<dbReference type="InterPro" id="IPR055414">
    <property type="entry name" value="LRR_R13L4/SHOC2-like"/>
</dbReference>
<evidence type="ECO:0000256" key="6">
    <source>
        <dbReference type="ARBA" id="ARBA00022737"/>
    </source>
</evidence>
<keyword evidence="6" id="KW-0677">Repeat</keyword>
<organism evidence="21">
    <name type="scientific">Oryza brachyantha</name>
    <name type="common">malo sina</name>
    <dbReference type="NCBI Taxonomy" id="4533"/>
    <lineage>
        <taxon>Eukaryota</taxon>
        <taxon>Viridiplantae</taxon>
        <taxon>Streptophyta</taxon>
        <taxon>Embryophyta</taxon>
        <taxon>Tracheophyta</taxon>
        <taxon>Spermatophyta</taxon>
        <taxon>Magnoliopsida</taxon>
        <taxon>Liliopsida</taxon>
        <taxon>Poales</taxon>
        <taxon>Poaceae</taxon>
        <taxon>BOP clade</taxon>
        <taxon>Oryzoideae</taxon>
        <taxon>Oryzeae</taxon>
        <taxon>Oryzinae</taxon>
        <taxon>Oryza</taxon>
    </lineage>
</organism>
<keyword evidence="13" id="KW-0472">Membrane</keyword>
<dbReference type="InterPro" id="IPR032675">
    <property type="entry name" value="LRR_dom_sf"/>
</dbReference>
<keyword evidence="12" id="KW-0175">Coiled coil</keyword>
<evidence type="ECO:0000256" key="19">
    <source>
        <dbReference type="SAM" id="MobiDB-lite"/>
    </source>
</evidence>
<dbReference type="Pfam" id="PF23598">
    <property type="entry name" value="LRR_14"/>
    <property type="match status" value="1"/>
</dbReference>
<comment type="catalytic activity">
    <reaction evidence="17">
        <text>L-threonyl-[protein] + ATP = O-phospho-L-threonyl-[protein] + ADP + H(+)</text>
        <dbReference type="Rhea" id="RHEA:46608"/>
        <dbReference type="Rhea" id="RHEA-COMP:11060"/>
        <dbReference type="Rhea" id="RHEA-COMP:11605"/>
        <dbReference type="ChEBI" id="CHEBI:15378"/>
        <dbReference type="ChEBI" id="CHEBI:30013"/>
        <dbReference type="ChEBI" id="CHEBI:30616"/>
        <dbReference type="ChEBI" id="CHEBI:61977"/>
        <dbReference type="ChEBI" id="CHEBI:456216"/>
        <dbReference type="EC" id="2.7.12.2"/>
    </reaction>
</comment>
<comment type="catalytic activity">
    <reaction evidence="16">
        <text>L-seryl-[protein] + ATP = O-phospho-L-seryl-[protein] + ADP + H(+)</text>
        <dbReference type="Rhea" id="RHEA:17989"/>
        <dbReference type="Rhea" id="RHEA-COMP:9863"/>
        <dbReference type="Rhea" id="RHEA-COMP:11604"/>
        <dbReference type="ChEBI" id="CHEBI:15378"/>
        <dbReference type="ChEBI" id="CHEBI:29999"/>
        <dbReference type="ChEBI" id="CHEBI:30616"/>
        <dbReference type="ChEBI" id="CHEBI:83421"/>
        <dbReference type="ChEBI" id="CHEBI:456216"/>
        <dbReference type="EC" id="2.7.12.2"/>
    </reaction>
</comment>
<dbReference type="OMA" id="HERYQLD"/>
<dbReference type="InterPro" id="IPR036388">
    <property type="entry name" value="WH-like_DNA-bd_sf"/>
</dbReference>
<dbReference type="GO" id="GO:0009626">
    <property type="term" value="P:plant-type hypersensitive response"/>
    <property type="evidence" value="ECO:0007669"/>
    <property type="project" value="UniProtKB-ARBA"/>
</dbReference>
<evidence type="ECO:0000313" key="21">
    <source>
        <dbReference type="EnsemblPlants" id="OB11G15660.1"/>
    </source>
</evidence>
<dbReference type="Pfam" id="PF18052">
    <property type="entry name" value="Rx_N"/>
    <property type="match status" value="1"/>
</dbReference>
<evidence type="ECO:0000256" key="5">
    <source>
        <dbReference type="ARBA" id="ARBA00022692"/>
    </source>
</evidence>
<dbReference type="eggNOG" id="KOG4658">
    <property type="taxonomic scope" value="Eukaryota"/>
</dbReference>
<dbReference type="Gene3D" id="1.10.10.10">
    <property type="entry name" value="Winged helix-like DNA-binding domain superfamily/Winged helix DNA-binding domain"/>
    <property type="match status" value="1"/>
</dbReference>
<keyword evidence="10" id="KW-0067">ATP-binding</keyword>
<dbReference type="PROSITE" id="PS50011">
    <property type="entry name" value="PROTEIN_KINASE_DOM"/>
    <property type="match status" value="1"/>
</dbReference>
<keyword evidence="9" id="KW-0611">Plant defense</keyword>
<dbReference type="GO" id="GO:0043531">
    <property type="term" value="F:ADP binding"/>
    <property type="evidence" value="ECO:0007669"/>
    <property type="project" value="InterPro"/>
</dbReference>
<dbReference type="EnsemblPlants" id="OB11G15660.1">
    <property type="protein sequence ID" value="OB11G15660.1"/>
    <property type="gene ID" value="OB11G15660"/>
</dbReference>
<dbReference type="Gene3D" id="1.10.510.10">
    <property type="entry name" value="Transferase(Phosphotransferase) domain 1"/>
    <property type="match status" value="1"/>
</dbReference>
<dbReference type="Gene3D" id="3.80.10.10">
    <property type="entry name" value="Ribonuclease Inhibitor"/>
    <property type="match status" value="1"/>
</dbReference>
<dbReference type="InterPro" id="IPR027417">
    <property type="entry name" value="P-loop_NTPase"/>
</dbReference>
<dbReference type="SUPFAM" id="SSF52058">
    <property type="entry name" value="L domain-like"/>
    <property type="match status" value="1"/>
</dbReference>
<dbReference type="InterPro" id="IPR002182">
    <property type="entry name" value="NB-ARC"/>
</dbReference>
<keyword evidence="2" id="KW-0723">Serine/threonine-protein kinase</keyword>
<name>J3N6Y0_ORYBR</name>
<dbReference type="CDD" id="cd06623">
    <property type="entry name" value="PKc_MAPKK_plant_like"/>
    <property type="match status" value="1"/>
</dbReference>
<keyword evidence="8" id="KW-0418">Kinase</keyword>
<evidence type="ECO:0000256" key="11">
    <source>
        <dbReference type="ARBA" id="ARBA00022989"/>
    </source>
</evidence>
<dbReference type="eggNOG" id="KOG0581">
    <property type="taxonomic scope" value="Eukaryota"/>
</dbReference>
<evidence type="ECO:0000256" key="15">
    <source>
        <dbReference type="ARBA" id="ARBA00038999"/>
    </source>
</evidence>
<evidence type="ECO:0000256" key="7">
    <source>
        <dbReference type="ARBA" id="ARBA00022741"/>
    </source>
</evidence>
<dbReference type="Gene3D" id="1.20.5.4130">
    <property type="match status" value="1"/>
</dbReference>
<comment type="similarity">
    <text evidence="14">Belongs to the protein kinase superfamily. STE Ser/Thr protein kinase family. MAP kinase kinase subfamily.</text>
</comment>
<dbReference type="OrthoDB" id="635874at2759"/>
<evidence type="ECO:0000259" key="20">
    <source>
        <dbReference type="PROSITE" id="PS50011"/>
    </source>
</evidence>
<evidence type="ECO:0000256" key="3">
    <source>
        <dbReference type="ARBA" id="ARBA00022614"/>
    </source>
</evidence>
<evidence type="ECO:0000256" key="10">
    <source>
        <dbReference type="ARBA" id="ARBA00022840"/>
    </source>
</evidence>
<protein>
    <recommendedName>
        <fullName evidence="15">mitogen-activated protein kinase kinase</fullName>
        <ecNumber evidence="15">2.7.12.2</ecNumber>
    </recommendedName>
</protein>
<dbReference type="InterPro" id="IPR000719">
    <property type="entry name" value="Prot_kinase_dom"/>
</dbReference>
<evidence type="ECO:0000256" key="18">
    <source>
        <dbReference type="ARBA" id="ARBA00051693"/>
    </source>
</evidence>
<keyword evidence="7" id="KW-0547">Nucleotide-binding</keyword>
<proteinExistence type="inferred from homology"/>
<comment type="catalytic activity">
    <reaction evidence="18">
        <text>L-tyrosyl-[protein] + ATP = O-phospho-L-tyrosyl-[protein] + ADP + H(+)</text>
        <dbReference type="Rhea" id="RHEA:10596"/>
        <dbReference type="Rhea" id="RHEA-COMP:10136"/>
        <dbReference type="Rhea" id="RHEA-COMP:20101"/>
        <dbReference type="ChEBI" id="CHEBI:15378"/>
        <dbReference type="ChEBI" id="CHEBI:30616"/>
        <dbReference type="ChEBI" id="CHEBI:46858"/>
        <dbReference type="ChEBI" id="CHEBI:61978"/>
        <dbReference type="ChEBI" id="CHEBI:456216"/>
        <dbReference type="EC" id="2.7.12.2"/>
    </reaction>
</comment>
<dbReference type="SMART" id="SM00220">
    <property type="entry name" value="S_TKc"/>
    <property type="match status" value="1"/>
</dbReference>
<evidence type="ECO:0000256" key="12">
    <source>
        <dbReference type="ARBA" id="ARBA00023054"/>
    </source>
</evidence>
<evidence type="ECO:0000256" key="4">
    <source>
        <dbReference type="ARBA" id="ARBA00022679"/>
    </source>
</evidence>
<dbReference type="GO" id="GO:0002758">
    <property type="term" value="P:innate immune response-activating signaling pathway"/>
    <property type="evidence" value="ECO:0007669"/>
    <property type="project" value="UniProtKB-ARBA"/>
</dbReference>
<evidence type="ECO:0000256" key="13">
    <source>
        <dbReference type="ARBA" id="ARBA00023136"/>
    </source>
</evidence>
<dbReference type="KEGG" id="obr:107303414"/>
<evidence type="ECO:0000256" key="16">
    <source>
        <dbReference type="ARBA" id="ARBA00049014"/>
    </source>
</evidence>
<keyword evidence="3" id="KW-0433">Leucine-rich repeat</keyword>
<dbReference type="PRINTS" id="PR00364">
    <property type="entry name" value="DISEASERSIST"/>
</dbReference>
<sequence length="1377" mass="155215">MNSPASFSLGTTGPLLRKLELLLTAAEFRLAKPRRDRVELLKEDVEEILAALEEQSMADSPSHRARCWMDEVRELSYDIEDSIDSMMLRLSSAKNKARSRPSHGRHKVGRVKIISGQPKKPKPRTWIAMTTELRALVRESIERHERYRLDDGLPSSSGSHTRCRALLAERRQAPPPLHGLADVVVGIDEPVTKLGRWLTAGEEGPGPHLKVAAIVGPPGIGKTALATKLYRDHRWQFDCRAFVRASRKPDTRQLLGGILSQVQRRRRPSDAACCTDNNTVQSLIDNLREYLLQDKRYLIVIDDLWDTTLWNIISNAFPDAISFSRIIITTEIEHVAMECCQSDYIIRMKPLGSHDSRKLFFNRVFGSEDQCPDQLKEFSNKIIEKCGGLSLAIIIIVGLLATQPGNPELWDHVQECLCSNLGTNPTLEDRLKEILNLSYQSLPHYLKTCLLYLNMYPEGQTILKADLLNQWTAEGFIIYNNETKDIKEVADSYFHELVNRGMVQPMQINKNGEVLSCTVHHIILDYVMHKSKEERFITSIDYSQATTGPCAIVHRLSLHFSSAKYASKPVGIMFSQVRSLAFFGLLKCLPCIMEFKLLRVLSLEFWGNHNGQRLNLTSVCRLCHLKYLKISSDIFVELPAQMSGLLYLETLEVSARVSAMPFKIVHSPRLLHLGLPDGANLPDEIGSMRSLRTLQFFYDGNSCIDNLRSLGNLTNLQDLHLIYSATSSKKNLKKDLTALASSLSKLVNLRSLTLSPSAAGMVIFFSISKAMDSISTFLQRLELLPSIFTFHRLPKWIRQLQKLCILKVAVRELLTSDIHSLTELPSLTVLSLRVQTVPEGKIIFREGALPVLTYFRFECGALCLEFRPGAMPNLQRLKLGFNTEQESYVNMLAGIEHLSNLQHIAARIGTDASVGEFDRRAVESVFKKAITKHHRCPSFSVQWLAPSKQEWHPSEKQQKSQEKGSSSGEYVNIKLGSAEDTDKPSSKEQSRAQHRSLAGQDLTEGSFTVLHRTSRKLQAKHMEPLDHNELSLDDLEVIQVIGKASSGVVQLIRHKWTGQFFAKKDLQVNIQESIRRQIAQELKISLSTQCQYVVTCCQCFYVDGTVSIVLEYMDCGSLSDLLKTVKTIPEPYLAAICEQVLKGLVYLHHEKHIIHRDLKPSNILINHWGEVKISDFGVSAITASSGAKQNTFTGTYNYMAPERIMGQQHDYKSDIWSLGLVMLECATGNNAYLPQESFYELLEAIVDQPPPSAPSDRFSEEFCSFVSACMLKNASDRSSVELLLNHPFLSIYSDMDIDLASYFKNAGSPFAIFSSEMHTEFSRQNEAEAKSQLTSESTLQLSQGITDDLSSEQEIEQDRFGAAYRDALYGNMGRWFL</sequence>
<dbReference type="Pfam" id="PF00069">
    <property type="entry name" value="Pkinase"/>
    <property type="match status" value="1"/>
</dbReference>
<dbReference type="GO" id="GO:0004674">
    <property type="term" value="F:protein serine/threonine kinase activity"/>
    <property type="evidence" value="ECO:0007669"/>
    <property type="project" value="UniProtKB-KW"/>
</dbReference>
<dbReference type="FunFam" id="1.10.10.10:FF:000322">
    <property type="entry name" value="Probable disease resistance protein At1g63360"/>
    <property type="match status" value="1"/>
</dbReference>
<dbReference type="FunFam" id="1.10.510.10:FF:000432">
    <property type="entry name" value="mitogen-activated protein kinase kinase 3"/>
    <property type="match status" value="1"/>
</dbReference>
<dbReference type="SUPFAM" id="SSF56112">
    <property type="entry name" value="Protein kinase-like (PK-like)"/>
    <property type="match status" value="1"/>
</dbReference>
<dbReference type="InterPro" id="IPR008271">
    <property type="entry name" value="Ser/Thr_kinase_AS"/>
</dbReference>
<evidence type="ECO:0000256" key="14">
    <source>
        <dbReference type="ARBA" id="ARBA00038035"/>
    </source>
</evidence>
<dbReference type="PANTHER" id="PTHR48013">
    <property type="entry name" value="DUAL SPECIFICITY MITOGEN-ACTIVATED PROTEIN KINASE KINASE 5-RELATED"/>
    <property type="match status" value="1"/>
</dbReference>
<dbReference type="GeneID" id="107303414"/>
<dbReference type="InterPro" id="IPR058922">
    <property type="entry name" value="WHD_DRP"/>
</dbReference>
<dbReference type="FunFam" id="3.30.200.20:FF:000716">
    <property type="entry name" value="Mitogen-activated protein kinase kinase 1"/>
    <property type="match status" value="1"/>
</dbReference>
<evidence type="ECO:0000256" key="17">
    <source>
        <dbReference type="ARBA" id="ARBA00049299"/>
    </source>
</evidence>
<gene>
    <name evidence="21" type="primary">LOC107303414</name>
</gene>
<keyword evidence="22" id="KW-1185">Reference proteome</keyword>
<dbReference type="SUPFAM" id="SSF52540">
    <property type="entry name" value="P-loop containing nucleoside triphosphate hydrolases"/>
    <property type="match status" value="1"/>
</dbReference>
<evidence type="ECO:0000256" key="1">
    <source>
        <dbReference type="ARBA" id="ARBA00008894"/>
    </source>
</evidence>
<dbReference type="Pfam" id="PF00931">
    <property type="entry name" value="NB-ARC"/>
    <property type="match status" value="1"/>
</dbReference>
<dbReference type="GO" id="GO:0005524">
    <property type="term" value="F:ATP binding"/>
    <property type="evidence" value="ECO:0007669"/>
    <property type="project" value="UniProtKB-KW"/>
</dbReference>
<evidence type="ECO:0000313" key="22">
    <source>
        <dbReference type="Proteomes" id="UP000006038"/>
    </source>
</evidence>
<dbReference type="Pfam" id="PF23559">
    <property type="entry name" value="WHD_DRP"/>
    <property type="match status" value="1"/>
</dbReference>
<reference evidence="21" key="2">
    <citation type="submission" date="2013-04" db="UniProtKB">
        <authorList>
            <consortium name="EnsemblPlants"/>
        </authorList>
    </citation>
    <scope>IDENTIFICATION</scope>
</reference>
<dbReference type="InterPro" id="IPR011009">
    <property type="entry name" value="Kinase-like_dom_sf"/>
</dbReference>
<dbReference type="Proteomes" id="UP000006038">
    <property type="component" value="Chromosome 11"/>
</dbReference>
<dbReference type="GO" id="GO:0042742">
    <property type="term" value="P:defense response to bacterium"/>
    <property type="evidence" value="ECO:0007669"/>
    <property type="project" value="UniProtKB-ARBA"/>
</dbReference>